<dbReference type="InterPro" id="IPR030934">
    <property type="entry name" value="Intein_C"/>
</dbReference>
<comment type="caution">
    <text evidence="1">The sequence shown here is derived from an EMBL/GenBank/DDBJ whole genome shotgun (WGS) entry which is preliminary data.</text>
</comment>
<reference evidence="1" key="1">
    <citation type="journal article" date="2015" name="Nature">
        <title>Complex archaea that bridge the gap between prokaryotes and eukaryotes.</title>
        <authorList>
            <person name="Spang A."/>
            <person name="Saw J.H."/>
            <person name="Jorgensen S.L."/>
            <person name="Zaremba-Niedzwiedzka K."/>
            <person name="Martijn J."/>
            <person name="Lind A.E."/>
            <person name="van Eijk R."/>
            <person name="Schleper C."/>
            <person name="Guy L."/>
            <person name="Ettema T.J."/>
        </authorList>
    </citation>
    <scope>NUCLEOTIDE SEQUENCE</scope>
</reference>
<name>A0A0F8WF06_9ZZZZ</name>
<sequence length="107" mass="11729">MFLEGLFAKSANILHRLSDPLLALYTSRDIAVYNLEVADVHHYIANGFVVHNCDDCLDHGERAYDSYDAMLAETGGLAPGIGVQCNGNCRCHLSVEMIEASGEFVRP</sequence>
<gene>
    <name evidence="1" type="ORF">LCGC14_3077590</name>
</gene>
<dbReference type="AlphaFoldDB" id="A0A0F8WF06"/>
<proteinExistence type="predicted"/>
<evidence type="ECO:0000313" key="1">
    <source>
        <dbReference type="EMBL" id="KKK55138.1"/>
    </source>
</evidence>
<dbReference type="InterPro" id="IPR036844">
    <property type="entry name" value="Hint_dom_sf"/>
</dbReference>
<dbReference type="EMBL" id="LAZR01065642">
    <property type="protein sequence ID" value="KKK55138.1"/>
    <property type="molecule type" value="Genomic_DNA"/>
</dbReference>
<dbReference type="SUPFAM" id="SSF51294">
    <property type="entry name" value="Hedgehog/intein (Hint) domain"/>
    <property type="match status" value="1"/>
</dbReference>
<protein>
    <submittedName>
        <fullName evidence="1">Uncharacterized protein</fullName>
    </submittedName>
</protein>
<dbReference type="NCBIfam" id="TIGR01443">
    <property type="entry name" value="intein_Cterm"/>
    <property type="match status" value="1"/>
</dbReference>
<organism evidence="1">
    <name type="scientific">marine sediment metagenome</name>
    <dbReference type="NCBI Taxonomy" id="412755"/>
    <lineage>
        <taxon>unclassified sequences</taxon>
        <taxon>metagenomes</taxon>
        <taxon>ecological metagenomes</taxon>
    </lineage>
</organism>
<dbReference type="Gene3D" id="2.170.16.10">
    <property type="entry name" value="Hedgehog/Intein (Hint) domain"/>
    <property type="match status" value="1"/>
</dbReference>
<dbReference type="PROSITE" id="PS50818">
    <property type="entry name" value="INTEIN_C_TER"/>
    <property type="match status" value="1"/>
</dbReference>
<accession>A0A0F8WF06</accession>